<protein>
    <submittedName>
        <fullName evidence="2">Uncharacterized protein</fullName>
    </submittedName>
</protein>
<feature type="transmembrane region" description="Helical" evidence="1">
    <location>
        <begin position="44"/>
        <end position="62"/>
    </location>
</feature>
<organism evidence="2 3">
    <name type="scientific">Tsukamurella soli</name>
    <dbReference type="NCBI Taxonomy" id="644556"/>
    <lineage>
        <taxon>Bacteria</taxon>
        <taxon>Bacillati</taxon>
        <taxon>Actinomycetota</taxon>
        <taxon>Actinomycetes</taxon>
        <taxon>Mycobacteriales</taxon>
        <taxon>Tsukamurellaceae</taxon>
        <taxon>Tsukamurella</taxon>
    </lineage>
</organism>
<name>A0ABP8JS09_9ACTN</name>
<dbReference type="PROSITE" id="PS51257">
    <property type="entry name" value="PROKAR_LIPOPROTEIN"/>
    <property type="match status" value="1"/>
</dbReference>
<keyword evidence="1" id="KW-0472">Membrane</keyword>
<comment type="caution">
    <text evidence="2">The sequence shown here is derived from an EMBL/GenBank/DDBJ whole genome shotgun (WGS) entry which is preliminary data.</text>
</comment>
<gene>
    <name evidence="2" type="ORF">GCM10023147_28130</name>
</gene>
<feature type="transmembrane region" description="Helical" evidence="1">
    <location>
        <begin position="20"/>
        <end position="38"/>
    </location>
</feature>
<accession>A0ABP8JS09</accession>
<evidence type="ECO:0000256" key="1">
    <source>
        <dbReference type="SAM" id="Phobius"/>
    </source>
</evidence>
<sequence length="75" mass="7763">MARSGLSIGVIVVRMSEWPLIVLAGAALACGLLLVVAGVCTRDVIGTLCAVYIAAAGGWQLVKVRRDLVARRAGD</sequence>
<dbReference type="Proteomes" id="UP001500635">
    <property type="component" value="Unassembled WGS sequence"/>
</dbReference>
<reference evidence="3" key="1">
    <citation type="journal article" date="2019" name="Int. J. Syst. Evol. Microbiol.">
        <title>The Global Catalogue of Microorganisms (GCM) 10K type strain sequencing project: providing services to taxonomists for standard genome sequencing and annotation.</title>
        <authorList>
            <consortium name="The Broad Institute Genomics Platform"/>
            <consortium name="The Broad Institute Genome Sequencing Center for Infectious Disease"/>
            <person name="Wu L."/>
            <person name="Ma J."/>
        </authorList>
    </citation>
    <scope>NUCLEOTIDE SEQUENCE [LARGE SCALE GENOMIC DNA]</scope>
    <source>
        <strain evidence="3">JCM 17688</strain>
    </source>
</reference>
<proteinExistence type="predicted"/>
<dbReference type="EMBL" id="BAABFR010000042">
    <property type="protein sequence ID" value="GAA4395216.1"/>
    <property type="molecule type" value="Genomic_DNA"/>
</dbReference>
<keyword evidence="1" id="KW-1133">Transmembrane helix</keyword>
<evidence type="ECO:0000313" key="3">
    <source>
        <dbReference type="Proteomes" id="UP001500635"/>
    </source>
</evidence>
<evidence type="ECO:0000313" key="2">
    <source>
        <dbReference type="EMBL" id="GAA4395216.1"/>
    </source>
</evidence>
<keyword evidence="1" id="KW-0812">Transmembrane</keyword>
<keyword evidence="3" id="KW-1185">Reference proteome</keyword>